<evidence type="ECO:0000256" key="9">
    <source>
        <dbReference type="ARBA" id="ARBA00022786"/>
    </source>
</evidence>
<dbReference type="AlphaFoldDB" id="A0A673NNV2"/>
<protein>
    <recommendedName>
        <fullName evidence="12">E3 ubiquitin-protein ligase RNF25</fullName>
        <ecNumber evidence="4">2.3.2.27</ecNumber>
    </recommendedName>
    <alternativeName>
        <fullName evidence="13">RING finger protein 25</fullName>
    </alternativeName>
</protein>
<organism evidence="18 19">
    <name type="scientific">Sinocyclocheilus rhinocerous</name>
    <dbReference type="NCBI Taxonomy" id="307959"/>
    <lineage>
        <taxon>Eukaryota</taxon>
        <taxon>Metazoa</taxon>
        <taxon>Chordata</taxon>
        <taxon>Craniata</taxon>
        <taxon>Vertebrata</taxon>
        <taxon>Euteleostomi</taxon>
        <taxon>Actinopterygii</taxon>
        <taxon>Neopterygii</taxon>
        <taxon>Teleostei</taxon>
        <taxon>Ostariophysi</taxon>
        <taxon>Cypriniformes</taxon>
        <taxon>Cyprinidae</taxon>
        <taxon>Cyprininae</taxon>
        <taxon>Sinocyclocheilus</taxon>
    </lineage>
</organism>
<evidence type="ECO:0000256" key="15">
    <source>
        <dbReference type="SAM" id="MobiDB-lite"/>
    </source>
</evidence>
<evidence type="ECO:0000256" key="7">
    <source>
        <dbReference type="ARBA" id="ARBA00022723"/>
    </source>
</evidence>
<comment type="catalytic activity">
    <reaction evidence="1">
        <text>S-ubiquitinyl-[E2 ubiquitin-conjugating enzyme]-L-cysteine + [acceptor protein]-L-lysine = [E2 ubiquitin-conjugating enzyme]-L-cysteine + N(6)-ubiquitinyl-[acceptor protein]-L-lysine.</text>
        <dbReference type="EC" id="2.3.2.27"/>
    </reaction>
</comment>
<comment type="pathway">
    <text evidence="3">Protein modification; protein ubiquitination.</text>
</comment>
<evidence type="ECO:0000256" key="3">
    <source>
        <dbReference type="ARBA" id="ARBA00004906"/>
    </source>
</evidence>
<dbReference type="Pfam" id="PF05773">
    <property type="entry name" value="RWD"/>
    <property type="match status" value="1"/>
</dbReference>
<evidence type="ECO:0000259" key="17">
    <source>
        <dbReference type="PROSITE" id="PS50908"/>
    </source>
</evidence>
<dbReference type="SUPFAM" id="SSF57850">
    <property type="entry name" value="RING/U-box"/>
    <property type="match status" value="1"/>
</dbReference>
<evidence type="ECO:0000313" key="18">
    <source>
        <dbReference type="Ensembl" id="ENSSRHP00000103022.1"/>
    </source>
</evidence>
<feature type="region of interest" description="Disordered" evidence="15">
    <location>
        <begin position="395"/>
        <end position="482"/>
    </location>
</feature>
<feature type="domain" description="RWD" evidence="17">
    <location>
        <begin position="19"/>
        <end position="127"/>
    </location>
</feature>
<feature type="region of interest" description="Disordered" evidence="15">
    <location>
        <begin position="223"/>
        <end position="339"/>
    </location>
</feature>
<evidence type="ECO:0000259" key="16">
    <source>
        <dbReference type="PROSITE" id="PS50089"/>
    </source>
</evidence>
<evidence type="ECO:0000256" key="10">
    <source>
        <dbReference type="ARBA" id="ARBA00022833"/>
    </source>
</evidence>
<dbReference type="InterPro" id="IPR006575">
    <property type="entry name" value="RWD_dom"/>
</dbReference>
<feature type="compositionally biased region" description="Polar residues" evidence="15">
    <location>
        <begin position="260"/>
        <end position="269"/>
    </location>
</feature>
<dbReference type="InterPro" id="IPR013083">
    <property type="entry name" value="Znf_RING/FYVE/PHD"/>
</dbReference>
<proteinExistence type="inferred from homology"/>
<evidence type="ECO:0000256" key="6">
    <source>
        <dbReference type="ARBA" id="ARBA00022679"/>
    </source>
</evidence>
<comment type="subcellular location">
    <subcellularLocation>
        <location evidence="2">Cytoplasm</location>
    </subcellularLocation>
</comment>
<dbReference type="PANTHER" id="PTHR13198">
    <property type="entry name" value="RING FINGER PROTEIN 25"/>
    <property type="match status" value="1"/>
</dbReference>
<evidence type="ECO:0000256" key="1">
    <source>
        <dbReference type="ARBA" id="ARBA00000900"/>
    </source>
</evidence>
<feature type="compositionally biased region" description="Polar residues" evidence="15">
    <location>
        <begin position="319"/>
        <end position="337"/>
    </location>
</feature>
<evidence type="ECO:0000256" key="2">
    <source>
        <dbReference type="ARBA" id="ARBA00004496"/>
    </source>
</evidence>
<dbReference type="GO" id="GO:0016567">
    <property type="term" value="P:protein ubiquitination"/>
    <property type="evidence" value="ECO:0007669"/>
    <property type="project" value="TreeGrafter"/>
</dbReference>
<evidence type="ECO:0000256" key="12">
    <source>
        <dbReference type="ARBA" id="ARBA00067354"/>
    </source>
</evidence>
<dbReference type="EC" id="2.3.2.27" evidence="4"/>
<feature type="domain" description="RING-type" evidence="16">
    <location>
        <begin position="134"/>
        <end position="201"/>
    </location>
</feature>
<feature type="compositionally biased region" description="Polar residues" evidence="15">
    <location>
        <begin position="223"/>
        <end position="232"/>
    </location>
</feature>
<evidence type="ECO:0000256" key="14">
    <source>
        <dbReference type="PROSITE-ProRule" id="PRU00175"/>
    </source>
</evidence>
<dbReference type="SUPFAM" id="SSF54495">
    <property type="entry name" value="UBC-like"/>
    <property type="match status" value="1"/>
</dbReference>
<feature type="compositionally biased region" description="Basic and acidic residues" evidence="15">
    <location>
        <begin position="306"/>
        <end position="318"/>
    </location>
</feature>
<gene>
    <name evidence="18" type="primary">rnf25</name>
</gene>
<feature type="compositionally biased region" description="Gly residues" evidence="15">
    <location>
        <begin position="458"/>
        <end position="467"/>
    </location>
</feature>
<keyword evidence="9" id="KW-0833">Ubl conjugation pathway</keyword>
<dbReference type="PROSITE" id="PS50089">
    <property type="entry name" value="ZF_RING_2"/>
    <property type="match status" value="1"/>
</dbReference>
<dbReference type="Proteomes" id="UP000472270">
    <property type="component" value="Unassembled WGS sequence"/>
</dbReference>
<dbReference type="Gene3D" id="3.30.40.10">
    <property type="entry name" value="Zinc/RING finger domain, C3HC4 (zinc finger)"/>
    <property type="match status" value="1"/>
</dbReference>
<evidence type="ECO:0000256" key="5">
    <source>
        <dbReference type="ARBA" id="ARBA00022490"/>
    </source>
</evidence>
<evidence type="ECO:0000256" key="11">
    <source>
        <dbReference type="ARBA" id="ARBA00060737"/>
    </source>
</evidence>
<dbReference type="FunFam" id="3.30.40.10:FF:000215">
    <property type="entry name" value="E3 ubiquitin-protein ligase RNF25"/>
    <property type="match status" value="1"/>
</dbReference>
<dbReference type="GO" id="GO:0061630">
    <property type="term" value="F:ubiquitin protein ligase activity"/>
    <property type="evidence" value="ECO:0007669"/>
    <property type="project" value="UniProtKB-EC"/>
</dbReference>
<keyword evidence="8 14" id="KW-0863">Zinc-finger</keyword>
<evidence type="ECO:0000256" key="4">
    <source>
        <dbReference type="ARBA" id="ARBA00012483"/>
    </source>
</evidence>
<dbReference type="SMART" id="SM00591">
    <property type="entry name" value="RWD"/>
    <property type="match status" value="1"/>
</dbReference>
<dbReference type="InterPro" id="IPR016135">
    <property type="entry name" value="UBQ-conjugating_enzyme/RWD"/>
</dbReference>
<feature type="compositionally biased region" description="Basic and acidic residues" evidence="15">
    <location>
        <begin position="470"/>
        <end position="482"/>
    </location>
</feature>
<keyword evidence="10" id="KW-0862">Zinc</keyword>
<name>A0A673NNV2_9TELE</name>
<keyword evidence="5" id="KW-0963">Cytoplasm</keyword>
<dbReference type="CDD" id="cd23818">
    <property type="entry name" value="RWD_RNF25"/>
    <property type="match status" value="1"/>
</dbReference>
<evidence type="ECO:0000256" key="8">
    <source>
        <dbReference type="ARBA" id="ARBA00022771"/>
    </source>
</evidence>
<feature type="region of interest" description="Disordered" evidence="15">
    <location>
        <begin position="353"/>
        <end position="381"/>
    </location>
</feature>
<keyword evidence="7" id="KW-0479">Metal-binding</keyword>
<feature type="compositionally biased region" description="Polar residues" evidence="15">
    <location>
        <begin position="363"/>
        <end position="381"/>
    </location>
</feature>
<dbReference type="SMART" id="SM00184">
    <property type="entry name" value="RING"/>
    <property type="match status" value="1"/>
</dbReference>
<dbReference type="GO" id="GO:0008270">
    <property type="term" value="F:zinc ion binding"/>
    <property type="evidence" value="ECO:0007669"/>
    <property type="project" value="UniProtKB-KW"/>
</dbReference>
<keyword evidence="6" id="KW-0808">Transferase</keyword>
<dbReference type="GO" id="GO:0005737">
    <property type="term" value="C:cytoplasm"/>
    <property type="evidence" value="ECO:0007669"/>
    <property type="project" value="UniProtKB-SubCell"/>
</dbReference>
<reference evidence="18" key="1">
    <citation type="submission" date="2025-08" db="UniProtKB">
        <authorList>
            <consortium name="Ensembl"/>
        </authorList>
    </citation>
    <scope>IDENTIFICATION</scope>
</reference>
<accession>A0A673NNV2</accession>
<dbReference type="Pfam" id="PF17123">
    <property type="entry name" value="zf-RING_11"/>
    <property type="match status" value="1"/>
</dbReference>
<feature type="compositionally biased region" description="Low complexity" evidence="15">
    <location>
        <begin position="233"/>
        <end position="259"/>
    </location>
</feature>
<sequence>MSWKGDVTANMAAECAVLSEIEVLQSIYLDELSVDQRDEGGWTVSLVLYPSTAEDCLSQFVRLTLTMDLDSQYPYSSPCISIHNPRGLSDDKLLSLQRSLQMEAESCIGTPVLYQLIERAKEILTESNIPHGNCVICLYGFKEGEVFTKTSCYHYFHSHCLGRYITHSEMELKDRERELEEDKTRDRTEEEELAVVCPVCREPLTYDLNALLSSPAPVFTQAPANVSDTPATDASGAESSQSLSSSSQDSTDATQVSQSHHTTGQSQRPCTHERRQQGDFKRGRRGRGGGRGGSARHTMPTPGVERLGRLMHSSDKISHVNSGPLNTTPQGESTAQGQECELRDNITQLRQPLTNEEEKTVSQEKVTAESNCGQDVSQQKVSISKDVTQTILQEGHPEREHVGRGWKRGARGSGRHHGHWQERNFKGPSHWDTSGSIGHRGGGHRAREGGARHHHRGGGALRGGGRGLHQRVEKEFRKEGVL</sequence>
<evidence type="ECO:0000313" key="19">
    <source>
        <dbReference type="Proteomes" id="UP000472270"/>
    </source>
</evidence>
<dbReference type="Ensembl" id="ENSSRHT00000105788.1">
    <property type="protein sequence ID" value="ENSSRHP00000103022.1"/>
    <property type="gene ID" value="ENSSRHG00000050384.1"/>
</dbReference>
<dbReference type="InterPro" id="IPR001841">
    <property type="entry name" value="Znf_RING"/>
</dbReference>
<feature type="compositionally biased region" description="Basic residues" evidence="15">
    <location>
        <begin position="404"/>
        <end position="418"/>
    </location>
</feature>
<dbReference type="CDD" id="cd16470">
    <property type="entry name" value="RING-H2_RNF25"/>
    <property type="match status" value="1"/>
</dbReference>
<dbReference type="PANTHER" id="PTHR13198:SF4">
    <property type="entry name" value="E3 UBIQUITIN-PROTEIN LIGASE RNF25"/>
    <property type="match status" value="1"/>
</dbReference>
<feature type="compositionally biased region" description="Basic and acidic residues" evidence="15">
    <location>
        <begin position="270"/>
        <end position="281"/>
    </location>
</feature>
<comment type="similarity">
    <text evidence="11">Belongs to the RNF25 family.</text>
</comment>
<keyword evidence="19" id="KW-1185">Reference proteome</keyword>
<dbReference type="InterPro" id="IPR039133">
    <property type="entry name" value="RNF25"/>
</dbReference>
<reference evidence="18" key="2">
    <citation type="submission" date="2025-09" db="UniProtKB">
        <authorList>
            <consortium name="Ensembl"/>
        </authorList>
    </citation>
    <scope>IDENTIFICATION</scope>
</reference>
<dbReference type="GO" id="GO:0005634">
    <property type="term" value="C:nucleus"/>
    <property type="evidence" value="ECO:0007669"/>
    <property type="project" value="TreeGrafter"/>
</dbReference>
<dbReference type="Gene3D" id="3.10.110.10">
    <property type="entry name" value="Ubiquitin Conjugating Enzyme"/>
    <property type="match status" value="1"/>
</dbReference>
<dbReference type="PROSITE" id="PS50908">
    <property type="entry name" value="RWD"/>
    <property type="match status" value="1"/>
</dbReference>
<evidence type="ECO:0000256" key="13">
    <source>
        <dbReference type="ARBA" id="ARBA00075535"/>
    </source>
</evidence>
<dbReference type="FunFam" id="3.10.110.10:FF:000052">
    <property type="entry name" value="Putative e3 ubiquitin-protein ligase rnf25"/>
    <property type="match status" value="1"/>
</dbReference>